<keyword evidence="1" id="KW-0819">tRNA processing</keyword>
<sequence length="184" mass="21213">MKRKNKNKNFLQGRECFKRMNFLYQASMLMAGRNNVLSAFYGQLCKNVGKKATLKIEPNIKRDFCKRCSLAQKPGLTTYLSAQSQKRRRSANSVPIDESAQVQLVCKLCGYKRHFNVNSNYKFWLDDPESVVEKRILDAKDTNITTVSTVSIRQIDTPSQDFPYIHGNKDTSKCNRLFSYLTGY</sequence>
<dbReference type="AlphaFoldDB" id="A0A1B0FHN9"/>
<protein>
    <submittedName>
        <fullName evidence="5">Uncharacterized protein</fullName>
    </submittedName>
</protein>
<keyword evidence="6" id="KW-1185">Reference proteome</keyword>
<accession>A0A1B0FHN9</accession>
<dbReference type="PhylomeDB" id="A0A1B0FHN9"/>
<evidence type="ECO:0000313" key="6">
    <source>
        <dbReference type="Proteomes" id="UP000092444"/>
    </source>
</evidence>
<dbReference type="PANTHER" id="PTHR14742">
    <property type="entry name" value="RIBONUCLEASE P SUBUNIT P21"/>
    <property type="match status" value="1"/>
</dbReference>
<dbReference type="GO" id="GO:0008033">
    <property type="term" value="P:tRNA processing"/>
    <property type="evidence" value="ECO:0007669"/>
    <property type="project" value="UniProtKB-KW"/>
</dbReference>
<evidence type="ECO:0000256" key="3">
    <source>
        <dbReference type="ARBA" id="ARBA00022833"/>
    </source>
</evidence>
<organism evidence="5 6">
    <name type="scientific">Glossina morsitans morsitans</name>
    <name type="common">Savannah tsetse fly</name>
    <dbReference type="NCBI Taxonomy" id="37546"/>
    <lineage>
        <taxon>Eukaryota</taxon>
        <taxon>Metazoa</taxon>
        <taxon>Ecdysozoa</taxon>
        <taxon>Arthropoda</taxon>
        <taxon>Hexapoda</taxon>
        <taxon>Insecta</taxon>
        <taxon>Pterygota</taxon>
        <taxon>Neoptera</taxon>
        <taxon>Endopterygota</taxon>
        <taxon>Diptera</taxon>
        <taxon>Brachycera</taxon>
        <taxon>Muscomorpha</taxon>
        <taxon>Hippoboscoidea</taxon>
        <taxon>Glossinidae</taxon>
        <taxon>Glossina</taxon>
    </lineage>
</organism>
<dbReference type="VEuPathDB" id="VectorBase:GMOY003262"/>
<evidence type="ECO:0000256" key="4">
    <source>
        <dbReference type="ARBA" id="ARBA00038402"/>
    </source>
</evidence>
<evidence type="ECO:0000256" key="1">
    <source>
        <dbReference type="ARBA" id="ARBA00022694"/>
    </source>
</evidence>
<keyword evidence="2" id="KW-0479">Metal-binding</keyword>
<proteinExistence type="inferred from homology"/>
<dbReference type="EMBL" id="CCAG010004550">
    <property type="status" value="NOT_ANNOTATED_CDS"/>
    <property type="molecule type" value="Genomic_DNA"/>
</dbReference>
<evidence type="ECO:0000256" key="2">
    <source>
        <dbReference type="ARBA" id="ARBA00022723"/>
    </source>
</evidence>
<dbReference type="Proteomes" id="UP000092444">
    <property type="component" value="Unassembled WGS sequence"/>
</dbReference>
<dbReference type="InterPro" id="IPR007175">
    <property type="entry name" value="Rpr2/Snm1/Rpp21"/>
</dbReference>
<comment type="similarity">
    <text evidence="4">Belongs to the eukaryotic/archaeal RNase P protein component 4 family.</text>
</comment>
<name>A0A1B0FHN9_GLOMM</name>
<evidence type="ECO:0000313" key="5">
    <source>
        <dbReference type="EnsemblMetazoa" id="GMOY003262-PA"/>
    </source>
</evidence>
<dbReference type="GO" id="GO:0046872">
    <property type="term" value="F:metal ion binding"/>
    <property type="evidence" value="ECO:0007669"/>
    <property type="project" value="UniProtKB-KW"/>
</dbReference>
<dbReference type="PANTHER" id="PTHR14742:SF0">
    <property type="entry name" value="RIBONUCLEASE P PROTEIN SUBUNIT P21"/>
    <property type="match status" value="1"/>
</dbReference>
<reference evidence="5" key="1">
    <citation type="submission" date="2020-05" db="UniProtKB">
        <authorList>
            <consortium name="EnsemblMetazoa"/>
        </authorList>
    </citation>
    <scope>IDENTIFICATION</scope>
    <source>
        <strain evidence="5">Yale</strain>
    </source>
</reference>
<keyword evidence="3" id="KW-0862">Zinc</keyword>
<dbReference type="Pfam" id="PF04032">
    <property type="entry name" value="Rpr2"/>
    <property type="match status" value="1"/>
</dbReference>
<dbReference type="STRING" id="37546.A0A1B0FHN9"/>
<dbReference type="GO" id="GO:0005655">
    <property type="term" value="C:nucleolar ribonuclease P complex"/>
    <property type="evidence" value="ECO:0007669"/>
    <property type="project" value="TreeGrafter"/>
</dbReference>
<dbReference type="EnsemblMetazoa" id="GMOY003262-RA">
    <property type="protein sequence ID" value="GMOY003262-PA"/>
    <property type="gene ID" value="GMOY003262"/>
</dbReference>